<name>A0A6G1BLJ1_9ORYZ</name>
<dbReference type="PANTHER" id="PTHR47186:SF3">
    <property type="entry name" value="OS09G0267800 PROTEIN"/>
    <property type="match status" value="1"/>
</dbReference>
<evidence type="ECO:0000313" key="4">
    <source>
        <dbReference type="Proteomes" id="UP000479710"/>
    </source>
</evidence>
<evidence type="ECO:0000313" key="3">
    <source>
        <dbReference type="EMBL" id="KAF0888624.1"/>
    </source>
</evidence>
<dbReference type="SUPFAM" id="SSF52058">
    <property type="entry name" value="L domain-like"/>
    <property type="match status" value="1"/>
</dbReference>
<organism evidence="3 4">
    <name type="scientific">Oryza meyeriana var. granulata</name>
    <dbReference type="NCBI Taxonomy" id="110450"/>
    <lineage>
        <taxon>Eukaryota</taxon>
        <taxon>Viridiplantae</taxon>
        <taxon>Streptophyta</taxon>
        <taxon>Embryophyta</taxon>
        <taxon>Tracheophyta</taxon>
        <taxon>Spermatophyta</taxon>
        <taxon>Magnoliopsida</taxon>
        <taxon>Liliopsida</taxon>
        <taxon>Poales</taxon>
        <taxon>Poaceae</taxon>
        <taxon>BOP clade</taxon>
        <taxon>Oryzoideae</taxon>
        <taxon>Oryzeae</taxon>
        <taxon>Oryzinae</taxon>
        <taxon>Oryza</taxon>
        <taxon>Oryza meyeriana</taxon>
    </lineage>
</organism>
<protein>
    <recommendedName>
        <fullName evidence="2">Disease resistance R13L4/SHOC-2-like LRR domain-containing protein</fullName>
    </recommendedName>
</protein>
<dbReference type="EMBL" id="SPHZ02000012">
    <property type="protein sequence ID" value="KAF0888624.1"/>
    <property type="molecule type" value="Genomic_DNA"/>
</dbReference>
<dbReference type="Proteomes" id="UP000479710">
    <property type="component" value="Unassembled WGS sequence"/>
</dbReference>
<evidence type="ECO:0000256" key="1">
    <source>
        <dbReference type="ARBA" id="ARBA00022737"/>
    </source>
</evidence>
<keyword evidence="1" id="KW-0677">Repeat</keyword>
<feature type="domain" description="Disease resistance R13L4/SHOC-2-like LRR" evidence="2">
    <location>
        <begin position="39"/>
        <end position="188"/>
    </location>
</feature>
<comment type="caution">
    <text evidence="3">The sequence shown here is derived from an EMBL/GenBank/DDBJ whole genome shotgun (WGS) entry which is preliminary data.</text>
</comment>
<gene>
    <name evidence="3" type="ORF">E2562_016090</name>
</gene>
<dbReference type="Gene3D" id="3.80.10.10">
    <property type="entry name" value="Ribonuclease Inhibitor"/>
    <property type="match status" value="1"/>
</dbReference>
<reference evidence="3 4" key="1">
    <citation type="submission" date="2019-11" db="EMBL/GenBank/DDBJ databases">
        <title>Whole genome sequence of Oryza granulata.</title>
        <authorList>
            <person name="Li W."/>
        </authorList>
    </citation>
    <scope>NUCLEOTIDE SEQUENCE [LARGE SCALE GENOMIC DNA]</scope>
    <source>
        <strain evidence="4">cv. Menghai</strain>
        <tissue evidence="3">Leaf</tissue>
    </source>
</reference>
<dbReference type="PANTHER" id="PTHR47186">
    <property type="entry name" value="LEUCINE-RICH REPEAT-CONTAINING PROTEIN 57"/>
    <property type="match status" value="1"/>
</dbReference>
<dbReference type="OrthoDB" id="633915at2759"/>
<dbReference type="Pfam" id="PF23598">
    <property type="entry name" value="LRR_14"/>
    <property type="match status" value="1"/>
</dbReference>
<dbReference type="AlphaFoldDB" id="A0A6G1BLJ1"/>
<keyword evidence="4" id="KW-1185">Reference proteome</keyword>
<dbReference type="InterPro" id="IPR055414">
    <property type="entry name" value="LRR_R13L4/SHOC2-like"/>
</dbReference>
<evidence type="ECO:0000259" key="2">
    <source>
        <dbReference type="Pfam" id="PF23598"/>
    </source>
</evidence>
<proteinExistence type="predicted"/>
<accession>A0A6G1BLJ1</accession>
<sequence>MVLWIAEGPRGEKWSVLKRAWVQGTTIRKLNKGTGTYMEDWPPKDTWTELEMLVMERNDLDCSYLSSINQMANITLLDLGFIATFPKEIFELEKLEYLSIRGALMSTLPMEIGNLSRLKHLHLRQFCNRGVIPRGLISRLKNLQVLDLFCDRTDYPFRPKSAVGVYNLLGELVSAGVAENLKILGICLDAAHDNRAFLKQLMQKLVRVWSL</sequence>
<dbReference type="InterPro" id="IPR032675">
    <property type="entry name" value="LRR_dom_sf"/>
</dbReference>